<feature type="chain" id="PRO_5009644450" description="Tetratricopeptide repeat protein" evidence="1">
    <location>
        <begin position="19"/>
        <end position="530"/>
    </location>
</feature>
<organism evidence="2 3">
    <name type="scientific">Flavobacterium johnsoniae</name>
    <name type="common">Cytophaga johnsonae</name>
    <dbReference type="NCBI Taxonomy" id="986"/>
    <lineage>
        <taxon>Bacteria</taxon>
        <taxon>Pseudomonadati</taxon>
        <taxon>Bacteroidota</taxon>
        <taxon>Flavobacteriia</taxon>
        <taxon>Flavobacteriales</taxon>
        <taxon>Flavobacteriaceae</taxon>
        <taxon>Flavobacterium</taxon>
    </lineage>
</organism>
<gene>
    <name evidence="2" type="ORF">BKM63_04695</name>
</gene>
<feature type="signal peptide" evidence="1">
    <location>
        <begin position="1"/>
        <end position="18"/>
    </location>
</feature>
<accession>A0A1J7CPQ9</accession>
<name>A0A1J7CPQ9_FLAJO</name>
<keyword evidence="1" id="KW-0732">Signal</keyword>
<dbReference type="RefSeq" id="WP_071635467.1">
    <property type="nucleotide sequence ID" value="NZ_MLFK01000002.1"/>
</dbReference>
<protein>
    <recommendedName>
        <fullName evidence="4">Tetratricopeptide repeat protein</fullName>
    </recommendedName>
</protein>
<evidence type="ECO:0000256" key="1">
    <source>
        <dbReference type="SAM" id="SignalP"/>
    </source>
</evidence>
<keyword evidence="3" id="KW-1185">Reference proteome</keyword>
<dbReference type="AlphaFoldDB" id="A0A1J7CPQ9"/>
<dbReference type="OrthoDB" id="997414at2"/>
<dbReference type="Proteomes" id="UP000182826">
    <property type="component" value="Unassembled WGS sequence"/>
</dbReference>
<evidence type="ECO:0008006" key="4">
    <source>
        <dbReference type="Google" id="ProtNLM"/>
    </source>
</evidence>
<evidence type="ECO:0000313" key="3">
    <source>
        <dbReference type="Proteomes" id="UP000182826"/>
    </source>
</evidence>
<reference evidence="2 3" key="1">
    <citation type="submission" date="2016-10" db="EMBL/GenBank/DDBJ databases">
        <title>Draft Genome Sequence of Rhizobacteria Flavobacterium johnsoniae CI04.</title>
        <authorList>
            <person name="Bravo J.I."/>
            <person name="Lozano G.L."/>
            <person name="Handelsman J."/>
        </authorList>
    </citation>
    <scope>NUCLEOTIDE SEQUENCE [LARGE SCALE GENOMIC DNA]</scope>
    <source>
        <strain evidence="2 3">CI04</strain>
    </source>
</reference>
<evidence type="ECO:0000313" key="2">
    <source>
        <dbReference type="EMBL" id="OIV43504.1"/>
    </source>
</evidence>
<proteinExistence type="predicted"/>
<dbReference type="EMBL" id="MLFK01000002">
    <property type="protein sequence ID" value="OIV43504.1"/>
    <property type="molecule type" value="Genomic_DNA"/>
</dbReference>
<comment type="caution">
    <text evidence="2">The sequence shown here is derived from an EMBL/GenBank/DDBJ whole genome shotgun (WGS) entry which is preliminary data.</text>
</comment>
<sequence length="530" mass="60608">MKRIITFLLLILIKPAFSQSVDLDPHSFNVSYVNLPPKPVLDRKNRTFSITINSLNAADPKGAKEYIEENAGIDGFSRVASNGYLEIVFNLENSVSILEQVTKQVIFERNANGVEVPVTIYTNVFKCKDYGSYNVVCAADPSLNKKYSLENSYTALRSYRNQGESNASSFLSPVALKSNYWSNIISNIEYRLNHDYGYIVEQTSDYVWILDSKKHSEYDNSVKALTSIKAIFNKMEYNQDVAALKTELEPVIEYFKGIDKTYAEDERRHRKLRYEAYFNLAVIYHYLDMPDESDIWCAKLIENKYDASDAESIKLKNENLREMFAVNQTKTRHMDVELRSNGAKHEEVDVLNFDPNYFLKDDPKYQLVSLILTTKDTVSGYAKIRAIENLDRRISVSIPDENGNHNHIFKTYFADQVTKLVLQENDFYSTVSFKEALRAASKPVFRFVREILNGKTISLYGYANSEIIIKKQSEATGSSTSSVGWQMNTKAKFVELARPCPKLVARANGTEFQNDLNSLRKFVEALDACK</sequence>